<feature type="transmembrane region" description="Helical" evidence="7">
    <location>
        <begin position="220"/>
        <end position="239"/>
    </location>
</feature>
<reference evidence="8" key="2">
    <citation type="journal article" date="2007" name="Science">
        <title>Draft genome sequence of the sexually transmitted pathogen Trichomonas vaginalis.</title>
        <authorList>
            <person name="Carlton J.M."/>
            <person name="Hirt R.P."/>
            <person name="Silva J.C."/>
            <person name="Delcher A.L."/>
            <person name="Schatz M."/>
            <person name="Zhao Q."/>
            <person name="Wortman J.R."/>
            <person name="Bidwell S.L."/>
            <person name="Alsmark U.C.M."/>
            <person name="Besteiro S."/>
            <person name="Sicheritz-Ponten T."/>
            <person name="Noel C.J."/>
            <person name="Dacks J.B."/>
            <person name="Foster P.G."/>
            <person name="Simillion C."/>
            <person name="Van de Peer Y."/>
            <person name="Miranda-Saavedra D."/>
            <person name="Barton G.J."/>
            <person name="Westrop G.D."/>
            <person name="Mueller S."/>
            <person name="Dessi D."/>
            <person name="Fiori P.L."/>
            <person name="Ren Q."/>
            <person name="Paulsen I."/>
            <person name="Zhang H."/>
            <person name="Bastida-Corcuera F.D."/>
            <person name="Simoes-Barbosa A."/>
            <person name="Brown M.T."/>
            <person name="Hayes R.D."/>
            <person name="Mukherjee M."/>
            <person name="Okumura C.Y."/>
            <person name="Schneider R."/>
            <person name="Smith A.J."/>
            <person name="Vanacova S."/>
            <person name="Villalvazo M."/>
            <person name="Haas B.J."/>
            <person name="Pertea M."/>
            <person name="Feldblyum T.V."/>
            <person name="Utterback T.R."/>
            <person name="Shu C.L."/>
            <person name="Osoegawa K."/>
            <person name="de Jong P.J."/>
            <person name="Hrdy I."/>
            <person name="Horvathova L."/>
            <person name="Zubacova Z."/>
            <person name="Dolezal P."/>
            <person name="Malik S.B."/>
            <person name="Logsdon J.M. Jr."/>
            <person name="Henze K."/>
            <person name="Gupta A."/>
            <person name="Wang C.C."/>
            <person name="Dunne R.L."/>
            <person name="Upcroft J.A."/>
            <person name="Upcroft P."/>
            <person name="White O."/>
            <person name="Salzberg S.L."/>
            <person name="Tang P."/>
            <person name="Chiu C.-H."/>
            <person name="Lee Y.-S."/>
            <person name="Embley T.M."/>
            <person name="Coombs G.H."/>
            <person name="Mottram J.C."/>
            <person name="Tachezy J."/>
            <person name="Fraser-Liggett C.M."/>
            <person name="Johnson P.J."/>
        </authorList>
    </citation>
    <scope>NUCLEOTIDE SEQUENCE [LARGE SCALE GENOMIC DNA]</scope>
    <source>
        <strain evidence="8">G3</strain>
    </source>
</reference>
<dbReference type="InterPro" id="IPR051107">
    <property type="entry name" value="Auxin_Efflux_Carrier"/>
</dbReference>
<evidence type="ECO:0000256" key="3">
    <source>
        <dbReference type="ARBA" id="ARBA00022448"/>
    </source>
</evidence>
<dbReference type="VEuPathDB" id="TrichDB:TVAGG3_0958050"/>
<keyword evidence="4 7" id="KW-0812">Transmembrane</keyword>
<dbReference type="GO" id="GO:0055085">
    <property type="term" value="P:transmembrane transport"/>
    <property type="evidence" value="ECO:0007669"/>
    <property type="project" value="InterPro"/>
</dbReference>
<evidence type="ECO:0000313" key="9">
    <source>
        <dbReference type="Proteomes" id="UP000001542"/>
    </source>
</evidence>
<name>A2DC88_TRIV3</name>
<feature type="transmembrane region" description="Helical" evidence="7">
    <location>
        <begin position="6"/>
        <end position="26"/>
    </location>
</feature>
<feature type="transmembrane region" description="Helical" evidence="7">
    <location>
        <begin position="127"/>
        <end position="147"/>
    </location>
</feature>
<sequence>MGLDYAKVISVGMALLTEMIIGFLFVKLKLLSGKKVPMLNKFCYQAMFFPLVFRFLANKTLSELDFKPFVVLAVGSLCTQVLLLLLFLFPFKDRAETYIATFWPSLFVNYVIVGIPIYNSIWDPKNVIIVSIITLSNDVITTPVYLIESGVYNLFKRNRIHRENGEETEKFSFKIFLSILKLLATSPIILGDLCGFICACIGKGVPTYLQRIMDIVADGVLGLALFCVGGFLASHSIIACPWWQFIFALAIKFIVFPIIVGLIASAFKLSHTLCRCCTVLSTLPTASSCYMMAQGNGFGQGVSSTMIFWTMALFIPVVLAWFAVLDALKIFVE</sequence>
<evidence type="ECO:0000256" key="5">
    <source>
        <dbReference type="ARBA" id="ARBA00022989"/>
    </source>
</evidence>
<keyword evidence="5 7" id="KW-1133">Transmembrane helix</keyword>
<dbReference type="GO" id="GO:0016020">
    <property type="term" value="C:membrane"/>
    <property type="evidence" value="ECO:0007669"/>
    <property type="project" value="UniProtKB-SubCell"/>
</dbReference>
<dbReference type="OrthoDB" id="2133778at2759"/>
<gene>
    <name evidence="8" type="ORF">TVAG_248840</name>
</gene>
<dbReference type="PANTHER" id="PTHR31752">
    <property type="entry name" value="AUXIN EFFLUX CARRIER COMPONENT 1B-RELATED"/>
    <property type="match status" value="1"/>
</dbReference>
<dbReference type="InterPro" id="IPR004776">
    <property type="entry name" value="Mem_transp_PIN-like"/>
</dbReference>
<dbReference type="KEGG" id="tva:5467378"/>
<organism evidence="8 9">
    <name type="scientific">Trichomonas vaginalis (strain ATCC PRA-98 / G3)</name>
    <dbReference type="NCBI Taxonomy" id="412133"/>
    <lineage>
        <taxon>Eukaryota</taxon>
        <taxon>Metamonada</taxon>
        <taxon>Parabasalia</taxon>
        <taxon>Trichomonadida</taxon>
        <taxon>Trichomonadidae</taxon>
        <taxon>Trichomonas</taxon>
    </lineage>
</organism>
<feature type="transmembrane region" description="Helical" evidence="7">
    <location>
        <begin position="101"/>
        <end position="121"/>
    </location>
</feature>
<feature type="transmembrane region" description="Helical" evidence="7">
    <location>
        <begin position="69"/>
        <end position="89"/>
    </location>
</feature>
<keyword evidence="3" id="KW-0813">Transport</keyword>
<comment type="similarity">
    <text evidence="2">Belongs to the auxin efflux carrier (TC 2.A.69.1) family.</text>
</comment>
<protein>
    <submittedName>
        <fullName evidence="8">Auxin Efflux Carrier family protein</fullName>
    </submittedName>
</protein>
<feature type="transmembrane region" description="Helical" evidence="7">
    <location>
        <begin position="245"/>
        <end position="266"/>
    </location>
</feature>
<dbReference type="VEuPathDB" id="TrichDB:TVAG_248840"/>
<dbReference type="SMR" id="A2DC88"/>
<dbReference type="PANTHER" id="PTHR31752:SF18">
    <property type="entry name" value="AUXIN EFFLUX CARRIER COMPONENT 1"/>
    <property type="match status" value="1"/>
</dbReference>
<dbReference type="EMBL" id="DS113187">
    <property type="protein sequence ID" value="EAY21825.1"/>
    <property type="molecule type" value="Genomic_DNA"/>
</dbReference>
<dbReference type="Pfam" id="PF03547">
    <property type="entry name" value="Mem_trans"/>
    <property type="match status" value="1"/>
</dbReference>
<keyword evidence="6 7" id="KW-0472">Membrane</keyword>
<evidence type="ECO:0000313" key="8">
    <source>
        <dbReference type="EMBL" id="EAY21825.1"/>
    </source>
</evidence>
<evidence type="ECO:0000256" key="2">
    <source>
        <dbReference type="ARBA" id="ARBA00009177"/>
    </source>
</evidence>
<evidence type="ECO:0000256" key="6">
    <source>
        <dbReference type="ARBA" id="ARBA00023136"/>
    </source>
</evidence>
<dbReference type="AlphaFoldDB" id="A2DC88"/>
<evidence type="ECO:0000256" key="4">
    <source>
        <dbReference type="ARBA" id="ARBA00022692"/>
    </source>
</evidence>
<feature type="transmembrane region" description="Helical" evidence="7">
    <location>
        <begin position="305"/>
        <end position="328"/>
    </location>
</feature>
<reference evidence="8" key="1">
    <citation type="submission" date="2006-10" db="EMBL/GenBank/DDBJ databases">
        <authorList>
            <person name="Amadeo P."/>
            <person name="Zhao Q."/>
            <person name="Wortman J."/>
            <person name="Fraser-Liggett C."/>
            <person name="Carlton J."/>
        </authorList>
    </citation>
    <scope>NUCLEOTIDE SEQUENCE</scope>
    <source>
        <strain evidence="8">G3</strain>
    </source>
</reference>
<evidence type="ECO:0000256" key="7">
    <source>
        <dbReference type="SAM" id="Phobius"/>
    </source>
</evidence>
<evidence type="ECO:0000256" key="1">
    <source>
        <dbReference type="ARBA" id="ARBA00004141"/>
    </source>
</evidence>
<proteinExistence type="inferred from homology"/>
<dbReference type="InParanoid" id="A2DC88"/>
<dbReference type="RefSeq" id="XP_001582811.1">
    <property type="nucleotide sequence ID" value="XM_001582761.1"/>
</dbReference>
<dbReference type="Proteomes" id="UP000001542">
    <property type="component" value="Unassembled WGS sequence"/>
</dbReference>
<dbReference type="eggNOG" id="ENOG502QS5F">
    <property type="taxonomic scope" value="Eukaryota"/>
</dbReference>
<keyword evidence="9" id="KW-1185">Reference proteome</keyword>
<comment type="subcellular location">
    <subcellularLocation>
        <location evidence="1">Membrane</location>
        <topology evidence="1">Multi-pass membrane protein</topology>
    </subcellularLocation>
</comment>
<accession>A2DC88</accession>